<proteinExistence type="inferred from homology"/>
<dbReference type="FunFam" id="1.20.5.1500:FF:000001">
    <property type="entry name" value="Nucleosome assembly protein 1-like 1"/>
    <property type="match status" value="1"/>
</dbReference>
<feature type="region of interest" description="Disordered" evidence="3">
    <location>
        <begin position="1"/>
        <end position="30"/>
    </location>
</feature>
<protein>
    <submittedName>
        <fullName evidence="4">Nucleosome assembly protein 1-like 1</fullName>
    </submittedName>
</protein>
<feature type="compositionally biased region" description="Basic and acidic residues" evidence="3">
    <location>
        <begin position="141"/>
        <end position="163"/>
    </location>
</feature>
<dbReference type="AlphaFoldDB" id="A0A5N4DZ91"/>
<dbReference type="Proteomes" id="UP000299084">
    <property type="component" value="Unassembled WGS sequence"/>
</dbReference>
<comment type="similarity">
    <text evidence="1 2">Belongs to the nucleosome assembly protein (NAP) family.</text>
</comment>
<dbReference type="PANTHER" id="PTHR11875">
    <property type="entry name" value="TESTIS-SPECIFIC Y-ENCODED PROTEIN"/>
    <property type="match status" value="1"/>
</dbReference>
<name>A0A5N4DZ91_CAMDR</name>
<evidence type="ECO:0000256" key="1">
    <source>
        <dbReference type="ARBA" id="ARBA00009947"/>
    </source>
</evidence>
<dbReference type="GO" id="GO:0006334">
    <property type="term" value="P:nucleosome assembly"/>
    <property type="evidence" value="ECO:0007669"/>
    <property type="project" value="InterPro"/>
</dbReference>
<evidence type="ECO:0000256" key="3">
    <source>
        <dbReference type="SAM" id="MobiDB-lite"/>
    </source>
</evidence>
<evidence type="ECO:0000256" key="2">
    <source>
        <dbReference type="RuleBase" id="RU003876"/>
    </source>
</evidence>
<dbReference type="Pfam" id="PF00956">
    <property type="entry name" value="NAP"/>
    <property type="match status" value="1"/>
</dbReference>
<dbReference type="InterPro" id="IPR002164">
    <property type="entry name" value="NAP_family"/>
</dbReference>
<evidence type="ECO:0000313" key="5">
    <source>
        <dbReference type="Proteomes" id="UP000299084"/>
    </source>
</evidence>
<feature type="compositionally biased region" description="Acidic residues" evidence="3">
    <location>
        <begin position="180"/>
        <end position="211"/>
    </location>
</feature>
<organism evidence="4 5">
    <name type="scientific">Camelus dromedarius</name>
    <name type="common">Dromedary</name>
    <name type="synonym">Arabian camel</name>
    <dbReference type="NCBI Taxonomy" id="9838"/>
    <lineage>
        <taxon>Eukaryota</taxon>
        <taxon>Metazoa</taxon>
        <taxon>Chordata</taxon>
        <taxon>Craniata</taxon>
        <taxon>Vertebrata</taxon>
        <taxon>Euteleostomi</taxon>
        <taxon>Mammalia</taxon>
        <taxon>Eutheria</taxon>
        <taxon>Laurasiatheria</taxon>
        <taxon>Artiodactyla</taxon>
        <taxon>Tylopoda</taxon>
        <taxon>Camelidae</taxon>
        <taxon>Camelus</taxon>
    </lineage>
</organism>
<feature type="compositionally biased region" description="Basic and acidic residues" evidence="3">
    <location>
        <begin position="213"/>
        <end position="227"/>
    </location>
</feature>
<dbReference type="SUPFAM" id="SSF143113">
    <property type="entry name" value="NAP-like"/>
    <property type="match status" value="1"/>
</dbReference>
<dbReference type="InterPro" id="IPR037231">
    <property type="entry name" value="NAP-like_sf"/>
</dbReference>
<keyword evidence="5" id="KW-1185">Reference proteome</keyword>
<dbReference type="STRING" id="9838.ENSCDRP00005017721"/>
<feature type="region of interest" description="Disordered" evidence="3">
    <location>
        <begin position="129"/>
        <end position="227"/>
    </location>
</feature>
<dbReference type="EMBL" id="JWIN03000007">
    <property type="protein sequence ID" value="KAB1276357.1"/>
    <property type="molecule type" value="Genomic_DNA"/>
</dbReference>
<dbReference type="Gene3D" id="1.20.5.1500">
    <property type="match status" value="1"/>
</dbReference>
<reference evidence="4 5" key="1">
    <citation type="journal article" date="2019" name="Mol. Ecol. Resour.">
        <title>Improving Illumina assemblies with Hi-C and long reads: an example with the North African dromedary.</title>
        <authorList>
            <person name="Elbers J.P."/>
            <person name="Rogers M.F."/>
            <person name="Perelman P.L."/>
            <person name="Proskuryakova A.A."/>
            <person name="Serdyukova N.A."/>
            <person name="Johnson W.E."/>
            <person name="Horin P."/>
            <person name="Corander J."/>
            <person name="Murphy D."/>
            <person name="Burger P.A."/>
        </authorList>
    </citation>
    <scope>NUCLEOTIDE SEQUENCE [LARGE SCALE GENOMIC DNA]</scope>
    <source>
        <strain evidence="4">Drom800</strain>
        <tissue evidence="4">Blood</tissue>
    </source>
</reference>
<feature type="compositionally biased region" description="Basic and acidic residues" evidence="3">
    <location>
        <begin position="1"/>
        <end position="11"/>
    </location>
</feature>
<dbReference type="GO" id="GO:0005634">
    <property type="term" value="C:nucleus"/>
    <property type="evidence" value="ECO:0007669"/>
    <property type="project" value="InterPro"/>
</dbReference>
<sequence>MADTGNKERSQLDQGLDDAREVEEGETGEETKIKVLTVQMMLNSQTPTAVQERLDGLAETPPGSIESLPRIVKTRVNALKNLHVKCAQTEAKFREEVHDLERKDAGLYQSLFDERFEIINAIYGPMEEREWKPDEENEISEELKEKAKIEDEKKDDEKDDPKGIPEFLVDCQCYTFTGEATEDDDDDDDDGDAEGEEADEKGKEGDEENGPDYDPKKDRNAAEYKQQ</sequence>
<evidence type="ECO:0000313" key="4">
    <source>
        <dbReference type="EMBL" id="KAB1276357.1"/>
    </source>
</evidence>
<comment type="caution">
    <text evidence="4">The sequence shown here is derived from an EMBL/GenBank/DDBJ whole genome shotgun (WGS) entry which is preliminary data.</text>
</comment>
<gene>
    <name evidence="4" type="ORF">Cadr_000008682</name>
</gene>
<accession>A0A5N4DZ91</accession>